<feature type="coiled-coil region" evidence="1">
    <location>
        <begin position="446"/>
        <end position="473"/>
    </location>
</feature>
<gene>
    <name evidence="4" type="ORF">FYJ39_05500</name>
</gene>
<comment type="caution">
    <text evidence="4">The sequence shown here is derived from an EMBL/GenBank/DDBJ whole genome shotgun (WGS) entry which is preliminary data.</text>
</comment>
<dbReference type="InterPro" id="IPR038109">
    <property type="entry name" value="DNA_bind_recomb_sf"/>
</dbReference>
<dbReference type="InterPro" id="IPR011109">
    <property type="entry name" value="DNA_bind_recombinase_dom"/>
</dbReference>
<dbReference type="PROSITE" id="PS51736">
    <property type="entry name" value="RECOMBINASES_3"/>
    <property type="match status" value="1"/>
</dbReference>
<dbReference type="InterPro" id="IPR006119">
    <property type="entry name" value="Resolv_N"/>
</dbReference>
<dbReference type="InterPro" id="IPR025827">
    <property type="entry name" value="Zn_ribbon_recom_dom"/>
</dbReference>
<dbReference type="Gene3D" id="3.90.1750.20">
    <property type="entry name" value="Putative Large Serine Recombinase, Chain B, Domain 2"/>
    <property type="match status" value="1"/>
</dbReference>
<dbReference type="EMBL" id="VUMD01000004">
    <property type="protein sequence ID" value="MSS36043.1"/>
    <property type="molecule type" value="Genomic_DNA"/>
</dbReference>
<keyword evidence="1" id="KW-0175">Coiled coil</keyword>
<organism evidence="4 5">
    <name type="scientific">Clostridium porci</name>
    <dbReference type="NCBI Taxonomy" id="2605778"/>
    <lineage>
        <taxon>Bacteria</taxon>
        <taxon>Bacillati</taxon>
        <taxon>Bacillota</taxon>
        <taxon>Clostridia</taxon>
        <taxon>Eubacteriales</taxon>
        <taxon>Clostridiaceae</taxon>
        <taxon>Clostridium</taxon>
    </lineage>
</organism>
<dbReference type="Pfam" id="PF00239">
    <property type="entry name" value="Resolvase"/>
    <property type="match status" value="1"/>
</dbReference>
<evidence type="ECO:0000313" key="4">
    <source>
        <dbReference type="EMBL" id="MSS36043.1"/>
    </source>
</evidence>
<dbReference type="Proteomes" id="UP000429958">
    <property type="component" value="Unassembled WGS sequence"/>
</dbReference>
<feature type="domain" description="Recombinase" evidence="3">
    <location>
        <begin position="165"/>
        <end position="310"/>
    </location>
</feature>
<dbReference type="SMART" id="SM00857">
    <property type="entry name" value="Resolvase"/>
    <property type="match status" value="1"/>
</dbReference>
<feature type="domain" description="Resolvase/invertase-type recombinase catalytic" evidence="2">
    <location>
        <begin position="5"/>
        <end position="157"/>
    </location>
</feature>
<dbReference type="InterPro" id="IPR050639">
    <property type="entry name" value="SSR_resolvase"/>
</dbReference>
<keyword evidence="5" id="KW-1185">Reference proteome</keyword>
<evidence type="ECO:0000259" key="3">
    <source>
        <dbReference type="PROSITE" id="PS51737"/>
    </source>
</evidence>
<dbReference type="GO" id="GO:0003677">
    <property type="term" value="F:DNA binding"/>
    <property type="evidence" value="ECO:0007669"/>
    <property type="project" value="InterPro"/>
</dbReference>
<dbReference type="PANTHER" id="PTHR30461">
    <property type="entry name" value="DNA-INVERTASE FROM LAMBDOID PROPHAGE"/>
    <property type="match status" value="1"/>
</dbReference>
<sequence length="548" mass="62641">MPKFKATAYIRLSYTDDRSSESDSVSNQRRLIENFVERNPDIEVVSEKIDDGYSGIIFDRPAFKEMMQDITDGNINCVIVKDLSRLGREYIETGRYLRRVFPAYGVRFIAITDNIDTAHDSSGDDLTVSVKNIMNEAYCRDISIKTRSSLDVKRRNGDFVGAFTVYGYMKSEDNKNQLVPDPYASRVVRDIFRMRLEGASASKIAAELNRLGILSPLAYKKNNGLPYAKKGYADKADCKWSATTIIRILQDETYTGTLVQGKQGTPHYKIKQMEQRPASEWVRVPEAHEPLIARQDFELVQRIKGLDTRTSPKEDTVYLFSGILICGCCGSRMTRKTNRAGGKEYHYYYCPTGKKKGCTHPVMLKESSLIACVRDSLKAYIDNVASLETLLADIDQASINQALAKEYSDHITDNERRLEQVLEFKARLYESLVGGMLTKEEYASYKAKYTKQAEDIKESIRVLKEKLTDVLENRSERNRWISQFTQFATLETLDRRALIHMVQSIRVQGKKELAIAFTYEDEYKKALQLIKLAAQNQQAEEFEHRKAG</sequence>
<dbReference type="SUPFAM" id="SSF53041">
    <property type="entry name" value="Resolvase-like"/>
    <property type="match status" value="1"/>
</dbReference>
<dbReference type="Gene3D" id="3.40.50.1390">
    <property type="entry name" value="Resolvase, N-terminal catalytic domain"/>
    <property type="match status" value="1"/>
</dbReference>
<dbReference type="PROSITE" id="PS51737">
    <property type="entry name" value="RECOMBINASE_DNA_BIND"/>
    <property type="match status" value="1"/>
</dbReference>
<evidence type="ECO:0000256" key="1">
    <source>
        <dbReference type="SAM" id="Coils"/>
    </source>
</evidence>
<dbReference type="Pfam" id="PF13408">
    <property type="entry name" value="Zn_ribbon_recom"/>
    <property type="match status" value="1"/>
</dbReference>
<accession>A0A7X2NKL9</accession>
<proteinExistence type="predicted"/>
<protein>
    <submittedName>
        <fullName evidence="4">Recombinase family protein</fullName>
    </submittedName>
</protein>
<evidence type="ECO:0000313" key="5">
    <source>
        <dbReference type="Proteomes" id="UP000429958"/>
    </source>
</evidence>
<name>A0A7X2NKL9_9CLOT</name>
<dbReference type="PANTHER" id="PTHR30461:SF23">
    <property type="entry name" value="DNA RECOMBINASE-RELATED"/>
    <property type="match status" value="1"/>
</dbReference>
<dbReference type="InterPro" id="IPR036162">
    <property type="entry name" value="Resolvase-like_N_sf"/>
</dbReference>
<dbReference type="GO" id="GO:0000150">
    <property type="term" value="F:DNA strand exchange activity"/>
    <property type="evidence" value="ECO:0007669"/>
    <property type="project" value="InterPro"/>
</dbReference>
<evidence type="ECO:0000259" key="2">
    <source>
        <dbReference type="PROSITE" id="PS51736"/>
    </source>
</evidence>
<dbReference type="RefSeq" id="WP_154471498.1">
    <property type="nucleotide sequence ID" value="NZ_VUMD01000004.1"/>
</dbReference>
<dbReference type="AlphaFoldDB" id="A0A7X2NKL9"/>
<dbReference type="Pfam" id="PF07508">
    <property type="entry name" value="Recombinase"/>
    <property type="match status" value="1"/>
</dbReference>
<reference evidence="4 5" key="1">
    <citation type="submission" date="2019-08" db="EMBL/GenBank/DDBJ databases">
        <title>In-depth cultivation of the pig gut microbiome towards novel bacterial diversity and tailored functional studies.</title>
        <authorList>
            <person name="Wylensek D."/>
            <person name="Hitch T.C.A."/>
            <person name="Clavel T."/>
        </authorList>
    </citation>
    <scope>NUCLEOTIDE SEQUENCE [LARGE SCALE GENOMIC DNA]</scope>
    <source>
        <strain evidence="4 5">WCA-389-WT-23D1</strain>
    </source>
</reference>